<feature type="transmembrane region" description="Helical" evidence="12">
    <location>
        <begin position="594"/>
        <end position="616"/>
    </location>
</feature>
<dbReference type="GO" id="GO:0005886">
    <property type="term" value="C:plasma membrane"/>
    <property type="evidence" value="ECO:0007669"/>
    <property type="project" value="TreeGrafter"/>
</dbReference>
<feature type="transmembrane region" description="Helical" evidence="12">
    <location>
        <begin position="709"/>
        <end position="732"/>
    </location>
</feature>
<feature type="binding site" evidence="8">
    <location>
        <position position="795"/>
    </location>
    <ligand>
        <name>Na(+)</name>
        <dbReference type="ChEBI" id="CHEBI:29101"/>
        <label>1</label>
    </ligand>
</feature>
<sequence length="1125" mass="125201">MRSRADSSSSSSSSSSSGVWPCRASARLPGVVVGIREQQSSSIRELVCRFTETLLHDTRELKTRYSMEPVPSSNEKNKDNNDADAAPKELQCRSLPISAPSSVPDSPASTRSSKLVVPNRKLRRHHSYQHHGSGGKRRAAREKNSSGSSSPLIPIGSGIGKARIVPAQQVGAASSKAHRHPRSMRKMSTMLEEEDYYSSDDEDDGDDEDVDNDAPHSAISAASSNASQVDNNGDSDSTFEERSSLLLNGDGDGGSVRTSSTARYPIIPESHPQMSHHQRRINSSSGSRHSLKAPRCCCSELLLNSSVDSFQQQQRPVAGACQLQHHRHCHRHNNNNNNNNNINAVVPHASAVAEAAAIAAAAAARPASAGASRHSSRHPSMRSLKSSSASDEAQQYSYPNQQQLQSLYPPSTCNNWGSILLPDSGQSMAKRPPYPASQDAVSIRSLASIGMGSSDGRKLTIRRVPTSPTELLNMVHPPTPIGDDVSTGTSFDDGDAEDPGEYRQPRRPHWENKTQFVLACIGYSVGLGNVWRFPYLCYKSGGGVFLIPYFLILIVCGVPLLYMELSIGQFTRRGPIGALGQICPLFKGAGLSSVVISFLMSTYHNVIIAYAIYYFFTGCRPIQPWSRCRNKWNSPDCWSADVMTNNNTRPKNPKIPAAEFFDNKVLQISSGIEEPGMLRWELAACLLSAWVIVYFSIWKSIKSSARVRYLTATLPFLLIFIFLTRSLTLEGADKGLQFFFHPDWELLKDAKVWVNAAAQIFNSVGIAFGSMICFASYNKFHNNILVDTLAVSLINAGSCLLVGIFAFATIGNIAVEQNMTVPEVLSDEVRTHALAKMPWPQMWSMLFFFMLVCLSLNSQFAIVEVVVTSIQDGFPKWVKKHLMCHEMLVLLVCIVSFLFGLPNVTQGGIYFFQLIDHYAASISIMFLAFFEVIAISWFYGVRRLSSNVKEMTGRVPSIYFRFCWLFAAPLLIMSVWVFSLIDYEPPHYTKSDGRYQYPWWAEAIGWSIASLSLICIPAFAVYVFIQAEGTTFTQKLRYAIKPDFEACEVCGQEYCEEPSHSKDDDELKEPLHEMNNVIQVILCVYWQHIKYQIDENHFFFSCFRSCKVDNQRINFANRRNAPNKK</sequence>
<keyword evidence="8" id="KW-0915">Sodium</keyword>
<keyword evidence="8" id="KW-0479">Metal-binding</keyword>
<feature type="region of interest" description="Disordered" evidence="11">
    <location>
        <begin position="96"/>
        <end position="291"/>
    </location>
</feature>
<evidence type="ECO:0000256" key="1">
    <source>
        <dbReference type="ARBA" id="ARBA00004141"/>
    </source>
</evidence>
<dbReference type="InterPro" id="IPR000175">
    <property type="entry name" value="Na/ntran_symport"/>
</dbReference>
<feature type="region of interest" description="Disordered" evidence="11">
    <location>
        <begin position="1"/>
        <end position="22"/>
    </location>
</feature>
<feature type="compositionally biased region" description="Low complexity" evidence="11">
    <location>
        <begin position="7"/>
        <end position="17"/>
    </location>
</feature>
<feature type="compositionally biased region" description="Low complexity" evidence="11">
    <location>
        <begin position="215"/>
        <end position="227"/>
    </location>
</feature>
<evidence type="ECO:0000256" key="7">
    <source>
        <dbReference type="ARBA" id="ARBA00023136"/>
    </source>
</evidence>
<feature type="compositionally biased region" description="Polar residues" evidence="11">
    <location>
        <begin position="384"/>
        <end position="393"/>
    </location>
</feature>
<evidence type="ECO:0000313" key="13">
    <source>
        <dbReference type="EMBL" id="CAB0030579.1"/>
    </source>
</evidence>
<evidence type="ECO:0000313" key="14">
    <source>
        <dbReference type="Proteomes" id="UP000479190"/>
    </source>
</evidence>
<keyword evidence="6 12" id="KW-1133">Transmembrane helix</keyword>
<dbReference type="OrthoDB" id="6581954at2759"/>
<feature type="transmembrane region" description="Helical" evidence="12">
    <location>
        <begin position="677"/>
        <end position="697"/>
    </location>
</feature>
<comment type="similarity">
    <text evidence="2 10">Belongs to the sodium:neurotransmitter symporter (SNF) (TC 2.A.22) family.</text>
</comment>
<proteinExistence type="inferred from homology"/>
<feature type="binding site" evidence="8">
    <location>
        <position position="522"/>
    </location>
    <ligand>
        <name>Na(+)</name>
        <dbReference type="ChEBI" id="CHEBI:29101"/>
        <label>1</label>
    </ligand>
</feature>
<feature type="transmembrane region" description="Helical" evidence="12">
    <location>
        <begin position="888"/>
        <end position="912"/>
    </location>
</feature>
<feature type="compositionally biased region" description="Acidic residues" evidence="11">
    <location>
        <begin position="191"/>
        <end position="212"/>
    </location>
</feature>
<accession>A0A6H5I412</accession>
<keyword evidence="4 10" id="KW-0812">Transmembrane</keyword>
<feature type="binding site" evidence="8">
    <location>
        <position position="763"/>
    </location>
    <ligand>
        <name>Na(+)</name>
        <dbReference type="ChEBI" id="CHEBI:29101"/>
        <label>1</label>
    </ligand>
</feature>
<keyword evidence="7 12" id="KW-0472">Membrane</keyword>
<feature type="transmembrane region" description="Helical" evidence="12">
    <location>
        <begin position="918"/>
        <end position="941"/>
    </location>
</feature>
<feature type="region of interest" description="Disordered" evidence="11">
    <location>
        <begin position="469"/>
        <end position="507"/>
    </location>
</feature>
<keyword evidence="9" id="KW-1015">Disulfide bond</keyword>
<evidence type="ECO:0000256" key="6">
    <source>
        <dbReference type="ARBA" id="ARBA00022989"/>
    </source>
</evidence>
<feature type="transmembrane region" description="Helical" evidence="12">
    <location>
        <begin position="545"/>
        <end position="563"/>
    </location>
</feature>
<feature type="transmembrane region" description="Helical" evidence="12">
    <location>
        <begin position="846"/>
        <end position="867"/>
    </location>
</feature>
<evidence type="ECO:0000256" key="8">
    <source>
        <dbReference type="PIRSR" id="PIRSR600175-1"/>
    </source>
</evidence>
<dbReference type="GO" id="GO:0089718">
    <property type="term" value="P:amino acid import across plasma membrane"/>
    <property type="evidence" value="ECO:0007669"/>
    <property type="project" value="TreeGrafter"/>
</dbReference>
<feature type="transmembrane region" description="Helical" evidence="12">
    <location>
        <begin position="789"/>
        <end position="815"/>
    </location>
</feature>
<evidence type="ECO:0000256" key="10">
    <source>
        <dbReference type="RuleBase" id="RU003732"/>
    </source>
</evidence>
<dbReference type="GO" id="GO:0005283">
    <property type="term" value="F:amino acid:sodium symporter activity"/>
    <property type="evidence" value="ECO:0007669"/>
    <property type="project" value="TreeGrafter"/>
</dbReference>
<feature type="transmembrane region" description="Helical" evidence="12">
    <location>
        <begin position="1003"/>
        <end position="1025"/>
    </location>
</feature>
<evidence type="ECO:0000256" key="2">
    <source>
        <dbReference type="ARBA" id="ARBA00006459"/>
    </source>
</evidence>
<organism evidence="13 14">
    <name type="scientific">Trichogramma brassicae</name>
    <dbReference type="NCBI Taxonomy" id="86971"/>
    <lineage>
        <taxon>Eukaryota</taxon>
        <taxon>Metazoa</taxon>
        <taxon>Ecdysozoa</taxon>
        <taxon>Arthropoda</taxon>
        <taxon>Hexapoda</taxon>
        <taxon>Insecta</taxon>
        <taxon>Pterygota</taxon>
        <taxon>Neoptera</taxon>
        <taxon>Endopterygota</taxon>
        <taxon>Hymenoptera</taxon>
        <taxon>Apocrita</taxon>
        <taxon>Proctotrupomorpha</taxon>
        <taxon>Chalcidoidea</taxon>
        <taxon>Trichogrammatidae</taxon>
        <taxon>Trichogramma</taxon>
    </lineage>
</organism>
<gene>
    <name evidence="13" type="ORF">TBRA_LOCUS2577</name>
</gene>
<feature type="compositionally biased region" description="Low complexity" evidence="11">
    <location>
        <begin position="96"/>
        <end position="109"/>
    </location>
</feature>
<evidence type="ECO:0000256" key="4">
    <source>
        <dbReference type="ARBA" id="ARBA00022692"/>
    </source>
</evidence>
<feature type="compositionally biased region" description="Basic and acidic residues" evidence="11">
    <location>
        <begin position="75"/>
        <end position="84"/>
    </location>
</feature>
<feature type="binding site" evidence="8">
    <location>
        <position position="525"/>
    </location>
    <ligand>
        <name>Na(+)</name>
        <dbReference type="ChEBI" id="CHEBI:29101"/>
        <label>1</label>
    </ligand>
</feature>
<feature type="binding site" evidence="8">
    <location>
        <position position="858"/>
    </location>
    <ligand>
        <name>Na(+)</name>
        <dbReference type="ChEBI" id="CHEBI:29101"/>
        <label>1</label>
    </ligand>
</feature>
<dbReference type="PROSITE" id="PS00610">
    <property type="entry name" value="NA_NEUROTRAN_SYMP_1"/>
    <property type="match status" value="1"/>
</dbReference>
<dbReference type="PANTHER" id="PTHR11616:SF303">
    <property type="entry name" value="SODIUM- AND CHLORIDE-DEPENDENT GABA TRANSPORTER INE"/>
    <property type="match status" value="1"/>
</dbReference>
<feature type="region of interest" description="Disordered" evidence="11">
    <location>
        <begin position="368"/>
        <end position="396"/>
    </location>
</feature>
<dbReference type="AlphaFoldDB" id="A0A6H5I412"/>
<dbReference type="SUPFAM" id="SSF161070">
    <property type="entry name" value="SNF-like"/>
    <property type="match status" value="1"/>
</dbReference>
<evidence type="ECO:0000256" key="12">
    <source>
        <dbReference type="SAM" id="Phobius"/>
    </source>
</evidence>
<feature type="compositionally biased region" description="Basic residues" evidence="11">
    <location>
        <begin position="176"/>
        <end position="185"/>
    </location>
</feature>
<dbReference type="Proteomes" id="UP000479190">
    <property type="component" value="Unassembled WGS sequence"/>
</dbReference>
<feature type="transmembrane region" description="Helical" evidence="12">
    <location>
        <begin position="962"/>
        <end position="983"/>
    </location>
</feature>
<evidence type="ECO:0000256" key="11">
    <source>
        <dbReference type="SAM" id="MobiDB-lite"/>
    </source>
</evidence>
<keyword evidence="3 10" id="KW-0813">Transport</keyword>
<dbReference type="GO" id="GO:0046872">
    <property type="term" value="F:metal ion binding"/>
    <property type="evidence" value="ECO:0007669"/>
    <property type="project" value="UniProtKB-KW"/>
</dbReference>
<reference evidence="13 14" key="1">
    <citation type="submission" date="2020-02" db="EMBL/GenBank/DDBJ databases">
        <authorList>
            <person name="Ferguson B K."/>
        </authorList>
    </citation>
    <scope>NUCLEOTIDE SEQUENCE [LARGE SCALE GENOMIC DNA]</scope>
</reference>
<dbReference type="PRINTS" id="PR00176">
    <property type="entry name" value="NANEUSMPORT"/>
</dbReference>
<feature type="compositionally biased region" description="Low complexity" evidence="11">
    <location>
        <begin position="145"/>
        <end position="156"/>
    </location>
</feature>
<protein>
    <recommendedName>
        <fullName evidence="10">Transporter</fullName>
    </recommendedName>
</protein>
<dbReference type="Pfam" id="PF00209">
    <property type="entry name" value="SNF"/>
    <property type="match status" value="1"/>
</dbReference>
<evidence type="ECO:0000256" key="9">
    <source>
        <dbReference type="PIRSR" id="PIRSR600175-2"/>
    </source>
</evidence>
<evidence type="ECO:0000256" key="3">
    <source>
        <dbReference type="ARBA" id="ARBA00022448"/>
    </source>
</evidence>
<comment type="subcellular location">
    <subcellularLocation>
        <location evidence="1">Membrane</location>
        <topology evidence="1">Multi-pass membrane protein</topology>
    </subcellularLocation>
</comment>
<feature type="transmembrane region" description="Helical" evidence="12">
    <location>
        <begin position="752"/>
        <end position="777"/>
    </location>
</feature>
<dbReference type="PROSITE" id="PS50267">
    <property type="entry name" value="NA_NEUROTRAN_SYMP_3"/>
    <property type="match status" value="1"/>
</dbReference>
<keyword evidence="14" id="KW-1185">Reference proteome</keyword>
<evidence type="ECO:0000256" key="5">
    <source>
        <dbReference type="ARBA" id="ARBA00022847"/>
    </source>
</evidence>
<feature type="binding site" evidence="8">
    <location>
        <position position="529"/>
    </location>
    <ligand>
        <name>Na(+)</name>
        <dbReference type="ChEBI" id="CHEBI:29101"/>
        <label>1</label>
    </ligand>
</feature>
<feature type="disulfide bond" evidence="9">
    <location>
        <begin position="628"/>
        <end position="637"/>
    </location>
</feature>
<dbReference type="InterPro" id="IPR037272">
    <property type="entry name" value="SNS_sf"/>
</dbReference>
<feature type="region of interest" description="Disordered" evidence="11">
    <location>
        <begin position="62"/>
        <end position="84"/>
    </location>
</feature>
<keyword evidence="5 10" id="KW-0769">Symport</keyword>
<feature type="binding site" evidence="8">
    <location>
        <position position="854"/>
    </location>
    <ligand>
        <name>Na(+)</name>
        <dbReference type="ChEBI" id="CHEBI:29101"/>
        <label>1</label>
    </ligand>
</feature>
<name>A0A6H5I412_9HYME</name>
<dbReference type="PANTHER" id="PTHR11616">
    <property type="entry name" value="SODIUM/CHLORIDE DEPENDENT TRANSPORTER"/>
    <property type="match status" value="1"/>
</dbReference>
<dbReference type="EMBL" id="CADCXV010000502">
    <property type="protein sequence ID" value="CAB0030579.1"/>
    <property type="molecule type" value="Genomic_DNA"/>
</dbReference>
<feature type="compositionally biased region" description="Basic residues" evidence="11">
    <location>
        <begin position="120"/>
        <end position="140"/>
    </location>
</feature>